<reference evidence="4" key="1">
    <citation type="submission" date="2021-12" db="EMBL/GenBank/DDBJ databases">
        <title>Convergent genome expansion in fungi linked to evolution of root-endophyte symbiosis.</title>
        <authorList>
            <consortium name="DOE Joint Genome Institute"/>
            <person name="Ke Y.-H."/>
            <person name="Bonito G."/>
            <person name="Liao H.-L."/>
            <person name="Looney B."/>
            <person name="Rojas-Flechas A."/>
            <person name="Nash J."/>
            <person name="Hameed K."/>
            <person name="Schadt C."/>
            <person name="Martin F."/>
            <person name="Crous P.W."/>
            <person name="Miettinen O."/>
            <person name="Magnuson J.K."/>
            <person name="Labbe J."/>
            <person name="Jacobson D."/>
            <person name="Doktycz M.J."/>
            <person name="Veneault-Fourrey C."/>
            <person name="Kuo A."/>
            <person name="Mondo S."/>
            <person name="Calhoun S."/>
            <person name="Riley R."/>
            <person name="Ohm R."/>
            <person name="LaButti K."/>
            <person name="Andreopoulos B."/>
            <person name="Pangilinan J."/>
            <person name="Nolan M."/>
            <person name="Tritt A."/>
            <person name="Clum A."/>
            <person name="Lipzen A."/>
            <person name="Daum C."/>
            <person name="Barry K."/>
            <person name="Grigoriev I.V."/>
            <person name="Vilgalys R."/>
        </authorList>
    </citation>
    <scope>NUCLEOTIDE SEQUENCE</scope>
    <source>
        <strain evidence="4">PMI_201</strain>
    </source>
</reference>
<dbReference type="InterPro" id="IPR020904">
    <property type="entry name" value="Sc_DH/Rdtase_CS"/>
</dbReference>
<dbReference type="AlphaFoldDB" id="A0AAD4KX24"/>
<dbReference type="GO" id="GO:0016491">
    <property type="term" value="F:oxidoreductase activity"/>
    <property type="evidence" value="ECO:0007669"/>
    <property type="project" value="UniProtKB-KW"/>
</dbReference>
<evidence type="ECO:0000313" key="5">
    <source>
        <dbReference type="Proteomes" id="UP001201262"/>
    </source>
</evidence>
<dbReference type="Pfam" id="PF13561">
    <property type="entry name" value="adh_short_C2"/>
    <property type="match status" value="1"/>
</dbReference>
<comment type="caution">
    <text evidence="4">The sequence shown here is derived from an EMBL/GenBank/DDBJ whole genome shotgun (WGS) entry which is preliminary data.</text>
</comment>
<dbReference type="PRINTS" id="PR00080">
    <property type="entry name" value="SDRFAMILY"/>
</dbReference>
<dbReference type="RefSeq" id="XP_046075272.1">
    <property type="nucleotide sequence ID" value="XM_046212959.1"/>
</dbReference>
<proteinExistence type="inferred from homology"/>
<dbReference type="EMBL" id="JAJTJA010000003">
    <property type="protein sequence ID" value="KAH8701896.1"/>
    <property type="molecule type" value="Genomic_DNA"/>
</dbReference>
<dbReference type="Gene3D" id="3.40.50.720">
    <property type="entry name" value="NAD(P)-binding Rossmann-like Domain"/>
    <property type="match status" value="1"/>
</dbReference>
<evidence type="ECO:0000313" key="4">
    <source>
        <dbReference type="EMBL" id="KAH8701896.1"/>
    </source>
</evidence>
<evidence type="ECO:0000256" key="1">
    <source>
        <dbReference type="ARBA" id="ARBA00006484"/>
    </source>
</evidence>
<dbReference type="PANTHER" id="PTHR43618:SF17">
    <property type="entry name" value="RHAMNOLIPIDS BIOSYNTHESIS 3-OXOACYL-[ACYL-CARRIER-PROTEIN] REDUCTASE"/>
    <property type="match status" value="1"/>
</dbReference>
<comment type="similarity">
    <text evidence="1">Belongs to the short-chain dehydrogenases/reductases (SDR) family.</text>
</comment>
<dbReference type="InterPro" id="IPR036291">
    <property type="entry name" value="NAD(P)-bd_dom_sf"/>
</dbReference>
<sequence>MDIQNLFNVKGKVVLVTGGAKGIGRMISEGYIINGATVYISSRDAKACEQAVNDLNALGKGTAHAIPADFYKEEDIKRLAEELGKRESKLHVLVNNSGSNWGAPYDEYPSAAWTRVLTLNLHRVFDLTKLLTPLLEKGASEGDPSRIINIGSVDGLRVPVLETFAYSASKAGLHHLSRVLASHLGKRNITSNTLACGPFRSKMMAATLRDMEEVIKSGIPLNRIGTPEDVAGACLFLSSRAGSYVTGATITVDGGSVVGTKL</sequence>
<keyword evidence="3" id="KW-0560">Oxidoreductase</keyword>
<organism evidence="4 5">
    <name type="scientific">Talaromyces proteolyticus</name>
    <dbReference type="NCBI Taxonomy" id="1131652"/>
    <lineage>
        <taxon>Eukaryota</taxon>
        <taxon>Fungi</taxon>
        <taxon>Dikarya</taxon>
        <taxon>Ascomycota</taxon>
        <taxon>Pezizomycotina</taxon>
        <taxon>Eurotiomycetes</taxon>
        <taxon>Eurotiomycetidae</taxon>
        <taxon>Eurotiales</taxon>
        <taxon>Trichocomaceae</taxon>
        <taxon>Talaromyces</taxon>
        <taxon>Talaromyces sect. Bacilispori</taxon>
    </lineage>
</organism>
<name>A0AAD4KX24_9EURO</name>
<evidence type="ECO:0000256" key="2">
    <source>
        <dbReference type="ARBA" id="ARBA00022857"/>
    </source>
</evidence>
<dbReference type="PROSITE" id="PS00061">
    <property type="entry name" value="ADH_SHORT"/>
    <property type="match status" value="1"/>
</dbReference>
<dbReference type="FunFam" id="3.40.50.720:FF:000084">
    <property type="entry name" value="Short-chain dehydrogenase reductase"/>
    <property type="match status" value="1"/>
</dbReference>
<dbReference type="InterPro" id="IPR052178">
    <property type="entry name" value="Sec_Metab_Biosynth_SDR"/>
</dbReference>
<accession>A0AAD4KX24</accession>
<protein>
    <recommendedName>
        <fullName evidence="6">Short chain dehydrogenase/reductase family</fullName>
    </recommendedName>
</protein>
<evidence type="ECO:0000256" key="3">
    <source>
        <dbReference type="ARBA" id="ARBA00023002"/>
    </source>
</evidence>
<keyword evidence="2" id="KW-0521">NADP</keyword>
<dbReference type="Proteomes" id="UP001201262">
    <property type="component" value="Unassembled WGS sequence"/>
</dbReference>
<evidence type="ECO:0008006" key="6">
    <source>
        <dbReference type="Google" id="ProtNLM"/>
    </source>
</evidence>
<gene>
    <name evidence="4" type="ORF">BGW36DRAFT_336199</name>
</gene>
<dbReference type="SUPFAM" id="SSF51735">
    <property type="entry name" value="NAD(P)-binding Rossmann-fold domains"/>
    <property type="match status" value="1"/>
</dbReference>
<dbReference type="GeneID" id="70243246"/>
<dbReference type="InterPro" id="IPR002347">
    <property type="entry name" value="SDR_fam"/>
</dbReference>
<dbReference type="PRINTS" id="PR00081">
    <property type="entry name" value="GDHRDH"/>
</dbReference>
<dbReference type="PANTHER" id="PTHR43618">
    <property type="entry name" value="7-ALPHA-HYDROXYSTEROID DEHYDROGENASE"/>
    <property type="match status" value="1"/>
</dbReference>
<keyword evidence="5" id="KW-1185">Reference proteome</keyword>